<evidence type="ECO:0000313" key="2">
    <source>
        <dbReference type="Proteomes" id="UP000549394"/>
    </source>
</evidence>
<dbReference type="EMBL" id="CAJFCJ010000003">
    <property type="protein sequence ID" value="CAD5112765.1"/>
    <property type="molecule type" value="Genomic_DNA"/>
</dbReference>
<gene>
    <name evidence="1" type="ORF">DGYR_LOCUS1847</name>
</gene>
<keyword evidence="2" id="KW-1185">Reference proteome</keyword>
<dbReference type="Proteomes" id="UP000549394">
    <property type="component" value="Unassembled WGS sequence"/>
</dbReference>
<protein>
    <submittedName>
        <fullName evidence="1">DgyrCDS1980</fullName>
    </submittedName>
</protein>
<name>A0A7I8V946_9ANNE</name>
<evidence type="ECO:0000313" key="1">
    <source>
        <dbReference type="EMBL" id="CAD5112765.1"/>
    </source>
</evidence>
<proteinExistence type="predicted"/>
<accession>A0A7I8V946</accession>
<dbReference type="AlphaFoldDB" id="A0A7I8V946"/>
<comment type="caution">
    <text evidence="1">The sequence shown here is derived from an EMBL/GenBank/DDBJ whole genome shotgun (WGS) entry which is preliminary data.</text>
</comment>
<reference evidence="1 2" key="1">
    <citation type="submission" date="2020-08" db="EMBL/GenBank/DDBJ databases">
        <authorList>
            <person name="Hejnol A."/>
        </authorList>
    </citation>
    <scope>NUCLEOTIDE SEQUENCE [LARGE SCALE GENOMIC DNA]</scope>
</reference>
<sequence>MTGIDGSRANAGSTCNTPRSILLSKLKMLKNEKNLNIICYAACRASGLTGVCASRCGVTRFFELRK</sequence>
<organism evidence="1 2">
    <name type="scientific">Dimorphilus gyrociliatus</name>
    <dbReference type="NCBI Taxonomy" id="2664684"/>
    <lineage>
        <taxon>Eukaryota</taxon>
        <taxon>Metazoa</taxon>
        <taxon>Spiralia</taxon>
        <taxon>Lophotrochozoa</taxon>
        <taxon>Annelida</taxon>
        <taxon>Polychaeta</taxon>
        <taxon>Polychaeta incertae sedis</taxon>
        <taxon>Dinophilidae</taxon>
        <taxon>Dimorphilus</taxon>
    </lineage>
</organism>